<feature type="region of interest" description="Disordered" evidence="1">
    <location>
        <begin position="53"/>
        <end position="89"/>
    </location>
</feature>
<feature type="compositionally biased region" description="Low complexity" evidence="1">
    <location>
        <begin position="53"/>
        <end position="62"/>
    </location>
</feature>
<evidence type="ECO:0000256" key="1">
    <source>
        <dbReference type="SAM" id="MobiDB-lite"/>
    </source>
</evidence>
<evidence type="ECO:0000313" key="3">
    <source>
        <dbReference type="EMBL" id="VFQ92592.1"/>
    </source>
</evidence>
<accession>A0A484MUH1</accession>
<keyword evidence="4" id="KW-1185">Reference proteome</keyword>
<feature type="region of interest" description="Disordered" evidence="1">
    <location>
        <begin position="247"/>
        <end position="301"/>
    </location>
</feature>
<protein>
    <recommendedName>
        <fullName evidence="2">Ty3 transposon capsid-like protein domain-containing protein</fullName>
    </recommendedName>
</protein>
<reference evidence="3 4" key="1">
    <citation type="submission" date="2018-04" db="EMBL/GenBank/DDBJ databases">
        <authorList>
            <person name="Vogel A."/>
        </authorList>
    </citation>
    <scope>NUCLEOTIDE SEQUENCE [LARGE SCALE GENOMIC DNA]</scope>
</reference>
<dbReference type="PANTHER" id="PTHR15503:SF22">
    <property type="entry name" value="TRANSPOSON TY3-I GAG POLYPROTEIN"/>
    <property type="match status" value="1"/>
</dbReference>
<dbReference type="AlphaFoldDB" id="A0A484MUH1"/>
<organism evidence="3 4">
    <name type="scientific">Cuscuta campestris</name>
    <dbReference type="NCBI Taxonomy" id="132261"/>
    <lineage>
        <taxon>Eukaryota</taxon>
        <taxon>Viridiplantae</taxon>
        <taxon>Streptophyta</taxon>
        <taxon>Embryophyta</taxon>
        <taxon>Tracheophyta</taxon>
        <taxon>Spermatophyta</taxon>
        <taxon>Magnoliopsida</taxon>
        <taxon>eudicotyledons</taxon>
        <taxon>Gunneridae</taxon>
        <taxon>Pentapetalae</taxon>
        <taxon>asterids</taxon>
        <taxon>lamiids</taxon>
        <taxon>Solanales</taxon>
        <taxon>Convolvulaceae</taxon>
        <taxon>Cuscuteae</taxon>
        <taxon>Cuscuta</taxon>
        <taxon>Cuscuta subgen. Grammica</taxon>
        <taxon>Cuscuta sect. Cleistogrammica</taxon>
    </lineage>
</organism>
<feature type="compositionally biased region" description="Basic and acidic residues" evidence="1">
    <location>
        <begin position="289"/>
        <end position="301"/>
    </location>
</feature>
<dbReference type="InterPro" id="IPR032567">
    <property type="entry name" value="RTL1-rel"/>
</dbReference>
<dbReference type="Pfam" id="PF19259">
    <property type="entry name" value="Ty3_capsid"/>
    <property type="match status" value="1"/>
</dbReference>
<dbReference type="InterPro" id="IPR045358">
    <property type="entry name" value="Ty3_capsid"/>
</dbReference>
<evidence type="ECO:0000313" key="4">
    <source>
        <dbReference type="Proteomes" id="UP000595140"/>
    </source>
</evidence>
<feature type="domain" description="Ty3 transposon capsid-like protein" evidence="2">
    <location>
        <begin position="114"/>
        <end position="233"/>
    </location>
</feature>
<dbReference type="PANTHER" id="PTHR15503">
    <property type="entry name" value="LDOC1 RELATED"/>
    <property type="match status" value="1"/>
</dbReference>
<name>A0A484MUH1_9ASTE</name>
<dbReference type="Proteomes" id="UP000595140">
    <property type="component" value="Unassembled WGS sequence"/>
</dbReference>
<gene>
    <name evidence="3" type="ORF">CCAM_LOCUS34368</name>
</gene>
<evidence type="ECO:0000259" key="2">
    <source>
        <dbReference type="Pfam" id="PF19259"/>
    </source>
</evidence>
<sequence length="301" mass="33386">MFVSIGALIALIMSQETGRDDEVVALKKSVNQMQQDLEQRFACLEALILASSSSHSDTPSGSRGPHSDGESGTKTGGYVPRPKLESPKCDGSDPLRWLYKVKEYFAFYATPPDERLRCVALMLEGAAADWFQWRSTNGLLHGWEDFVAKFRQRFDPLHYVDYFGQLAKLRQRGSVMDYQTEYERILQHVTGASEEVLISLFHAGLKPHLQQEIVLLKPQSLSDSFALARELEAKHTALISAVAQRPTSGINVPSNRGPFQGPPSTAGLLPTPKKTPGESIPKAPVRRLTRAERLEKDAKGP</sequence>
<dbReference type="OrthoDB" id="1749531at2759"/>
<proteinExistence type="predicted"/>
<dbReference type="EMBL" id="OOIL02004591">
    <property type="protein sequence ID" value="VFQ92592.1"/>
    <property type="molecule type" value="Genomic_DNA"/>
</dbReference>